<dbReference type="NCBIfam" id="NF033580">
    <property type="entry name" value="transpos_IS5_3"/>
    <property type="match status" value="1"/>
</dbReference>
<evidence type="ECO:0000256" key="1">
    <source>
        <dbReference type="SAM" id="Phobius"/>
    </source>
</evidence>
<dbReference type="PANTHER" id="PTHR30007:SF0">
    <property type="entry name" value="TRANSPOSASE"/>
    <property type="match status" value="1"/>
</dbReference>
<dbReference type="Pfam" id="PF13340">
    <property type="entry name" value="DUF4096"/>
    <property type="match status" value="1"/>
</dbReference>
<keyword evidence="1" id="KW-0812">Transmembrane</keyword>
<gene>
    <name evidence="4" type="ORF">QHF89_47705</name>
</gene>
<dbReference type="Pfam" id="PF01609">
    <property type="entry name" value="DDE_Tnp_1"/>
    <property type="match status" value="1"/>
</dbReference>
<dbReference type="InterPro" id="IPR025161">
    <property type="entry name" value="IS402-like_dom"/>
</dbReference>
<organism evidence="4 5">
    <name type="scientific">Polyangium sorediatum</name>
    <dbReference type="NCBI Taxonomy" id="889274"/>
    <lineage>
        <taxon>Bacteria</taxon>
        <taxon>Pseudomonadati</taxon>
        <taxon>Myxococcota</taxon>
        <taxon>Polyangia</taxon>
        <taxon>Polyangiales</taxon>
        <taxon>Polyangiaceae</taxon>
        <taxon>Polyangium</taxon>
    </lineage>
</organism>
<keyword evidence="5" id="KW-1185">Reference proteome</keyword>
<name>A0ABT6P9I2_9BACT</name>
<accession>A0ABT6P9I2</accession>
<evidence type="ECO:0000313" key="5">
    <source>
        <dbReference type="Proteomes" id="UP001160301"/>
    </source>
</evidence>
<feature type="domain" description="Insertion element IS402-like" evidence="3">
    <location>
        <begin position="16"/>
        <end position="91"/>
    </location>
</feature>
<proteinExistence type="predicted"/>
<evidence type="ECO:0000259" key="3">
    <source>
        <dbReference type="Pfam" id="PF13340"/>
    </source>
</evidence>
<reference evidence="4 5" key="1">
    <citation type="submission" date="2023-04" db="EMBL/GenBank/DDBJ databases">
        <title>The genome sequence of Polyangium sorediatum DSM14670.</title>
        <authorList>
            <person name="Zhang X."/>
        </authorList>
    </citation>
    <scope>NUCLEOTIDE SEQUENCE [LARGE SCALE GENOMIC DNA]</scope>
    <source>
        <strain evidence="4 5">DSM 14670</strain>
    </source>
</reference>
<dbReference type="PANTHER" id="PTHR30007">
    <property type="entry name" value="PHP DOMAIN PROTEIN"/>
    <property type="match status" value="1"/>
</dbReference>
<comment type="caution">
    <text evidence="4">The sequence shown here is derived from an EMBL/GenBank/DDBJ whole genome shotgun (WGS) entry which is preliminary data.</text>
</comment>
<feature type="domain" description="Transposase IS4-like" evidence="2">
    <location>
        <begin position="107"/>
        <end position="259"/>
    </location>
</feature>
<dbReference type="RefSeq" id="WP_136973176.1">
    <property type="nucleotide sequence ID" value="NZ_JARZHI010000116.1"/>
</dbReference>
<dbReference type="EMBL" id="JARZHI010000116">
    <property type="protein sequence ID" value="MDI1437286.1"/>
    <property type="molecule type" value="Genomic_DNA"/>
</dbReference>
<keyword evidence="1" id="KW-1133">Transmembrane helix</keyword>
<feature type="transmembrane region" description="Helical" evidence="1">
    <location>
        <begin position="142"/>
        <end position="160"/>
    </location>
</feature>
<evidence type="ECO:0000313" key="4">
    <source>
        <dbReference type="EMBL" id="MDI1437286.1"/>
    </source>
</evidence>
<protein>
    <submittedName>
        <fullName evidence="4">IS5 family transposase</fullName>
    </submittedName>
</protein>
<evidence type="ECO:0000259" key="2">
    <source>
        <dbReference type="Pfam" id="PF01609"/>
    </source>
</evidence>
<keyword evidence="1" id="KW-0472">Membrane</keyword>
<dbReference type="InterPro" id="IPR002559">
    <property type="entry name" value="Transposase_11"/>
</dbReference>
<sequence>MAIQDHPSRRSYPSDLTDAEWALIADLIPTPTWIPNLQEPKHHPREFMNAIRYRTRTGTAWRLLPHDFPPWSTVFKCYQRWTRDGVLDAIHDTLRRAVRAAAGREPEPTAAILDSQSVKSTDVGGPGASTREKKVKGRKRHLLVDVLGLILVIIITPASTQDRDGAVPVLQEACREYPKLERIWVDGAYHGSVIDGLREKTKLAIEVVKRPDELRGFVALPKRWVVERTNGWLCKSRLLNKEYERTLESSSADVLHAMTSLMLRRLTTTADTRRESR</sequence>
<dbReference type="Proteomes" id="UP001160301">
    <property type="component" value="Unassembled WGS sequence"/>
</dbReference>